<dbReference type="InterPro" id="IPR016181">
    <property type="entry name" value="Acyl_CoA_acyltransferase"/>
</dbReference>
<keyword evidence="9" id="KW-1185">Reference proteome</keyword>
<feature type="transmembrane region" description="Helical" evidence="6">
    <location>
        <begin position="186"/>
        <end position="205"/>
    </location>
</feature>
<protein>
    <submittedName>
        <fullName evidence="8">Phosphatidylglycerol lysyltransferase domain-containing protein</fullName>
    </submittedName>
</protein>
<evidence type="ECO:0000256" key="6">
    <source>
        <dbReference type="SAM" id="Phobius"/>
    </source>
</evidence>
<proteinExistence type="predicted"/>
<keyword evidence="4 6" id="KW-1133">Transmembrane helix</keyword>
<keyword evidence="3 6" id="KW-0812">Transmembrane</keyword>
<feature type="domain" description="Phosphatidylglycerol lysyltransferase C-terminal" evidence="7">
    <location>
        <begin position="357"/>
        <end position="603"/>
    </location>
</feature>
<dbReference type="InterPro" id="IPR051211">
    <property type="entry name" value="PG_lysyltransferase"/>
</dbReference>
<accession>A0ABW5U8D3</accession>
<dbReference type="RefSeq" id="WP_386375511.1">
    <property type="nucleotide sequence ID" value="NZ_JBHUMP010000017.1"/>
</dbReference>
<evidence type="ECO:0000259" key="7">
    <source>
        <dbReference type="Pfam" id="PF09924"/>
    </source>
</evidence>
<reference evidence="9" key="1">
    <citation type="journal article" date="2019" name="Int. J. Syst. Evol. Microbiol.">
        <title>The Global Catalogue of Microorganisms (GCM) 10K type strain sequencing project: providing services to taxonomists for standard genome sequencing and annotation.</title>
        <authorList>
            <consortium name="The Broad Institute Genomics Platform"/>
            <consortium name="The Broad Institute Genome Sequencing Center for Infectious Disease"/>
            <person name="Wu L."/>
            <person name="Ma J."/>
        </authorList>
    </citation>
    <scope>NUCLEOTIDE SEQUENCE [LARGE SCALE GENOMIC DNA]</scope>
    <source>
        <strain evidence="9">TISTR 2562</strain>
    </source>
</reference>
<dbReference type="EMBL" id="JBHUMP010000017">
    <property type="protein sequence ID" value="MFD2741084.1"/>
    <property type="molecule type" value="Genomic_DNA"/>
</dbReference>
<feature type="transmembrane region" description="Helical" evidence="6">
    <location>
        <begin position="41"/>
        <end position="58"/>
    </location>
</feature>
<evidence type="ECO:0000313" key="9">
    <source>
        <dbReference type="Proteomes" id="UP001597474"/>
    </source>
</evidence>
<evidence type="ECO:0000256" key="5">
    <source>
        <dbReference type="ARBA" id="ARBA00023136"/>
    </source>
</evidence>
<feature type="transmembrane region" description="Helical" evidence="6">
    <location>
        <begin position="291"/>
        <end position="315"/>
    </location>
</feature>
<feature type="transmembrane region" description="Helical" evidence="6">
    <location>
        <begin position="152"/>
        <end position="174"/>
    </location>
</feature>
<evidence type="ECO:0000256" key="4">
    <source>
        <dbReference type="ARBA" id="ARBA00022989"/>
    </source>
</evidence>
<evidence type="ECO:0000256" key="2">
    <source>
        <dbReference type="ARBA" id="ARBA00022475"/>
    </source>
</evidence>
<dbReference type="SUPFAM" id="SSF55729">
    <property type="entry name" value="Acyl-CoA N-acyltransferases (Nat)"/>
    <property type="match status" value="1"/>
</dbReference>
<comment type="subcellular location">
    <subcellularLocation>
        <location evidence="1">Cell membrane</location>
        <topology evidence="1">Multi-pass membrane protein</topology>
    </subcellularLocation>
</comment>
<feature type="transmembrane region" description="Helical" evidence="6">
    <location>
        <begin position="118"/>
        <end position="140"/>
    </location>
</feature>
<gene>
    <name evidence="8" type="ORF">ACFSUD_15995</name>
</gene>
<feature type="transmembrane region" description="Helical" evidence="6">
    <location>
        <begin position="78"/>
        <end position="97"/>
    </location>
</feature>
<evidence type="ECO:0000313" key="8">
    <source>
        <dbReference type="EMBL" id="MFD2741084.1"/>
    </source>
</evidence>
<sequence>MVQDETGLGAGLWQGAVGGQNRLIAISGADWLKLLLRGLRVILPCSVALACLVLLRQLEPGAIASLPGRWADLAPTRLGAALALTGLSLWAVGRYDAVAHRHLATGIDSRQARLSGSVAIALAQLLGFGILTGALARWRMLPDLRPGEALRLSAFVSFSFLTALALLTALACLLLPAPNWSMPPALFTLALLPGLLWLIFARLRLRLFRWRLTLPSLWAAGSILFWTALDTGTAALALYLLLPGDALTFTVFLPVFLLALSAALLCGSPGGVGPFELVLLANLPQLSLPDLLAAVVMFRVIYYALPATLAMLAMIRPFPAGRASELSTTGQLHLAPRAEIGVIRQNGGHLLAFPGGASAVWPTSQALVALFDPLSGAPAALLPVLDHAARTRNRIPCLYKINVRGSVAARRAGWRVCHIADEALLHPPAFDLQTRGRRGLRRKLRRAGAAGVTVTQARHLPLREMAQVDAQWQARQGGARGGTMGFFAPDYLAGQRVLLAWHKGQLVGFASFHAGRREWCLDLMRSTDAAPDGTMQALIHRALTDAAALQIPRFSLAAVPACPDPKNRLTRLLSAITGRRGSATGLRRFKSAFAPRWEPLYAAAPGRCGLALALADIALHIHRPADRAPCGKTHDLHAKNDLALRRASWDQTQSICAEPLK</sequence>
<feature type="transmembrane region" description="Helical" evidence="6">
    <location>
        <begin position="249"/>
        <end position="271"/>
    </location>
</feature>
<dbReference type="PANTHER" id="PTHR34697">
    <property type="entry name" value="PHOSPHATIDYLGLYCEROL LYSYLTRANSFERASE"/>
    <property type="match status" value="1"/>
</dbReference>
<evidence type="ECO:0000256" key="3">
    <source>
        <dbReference type="ARBA" id="ARBA00022692"/>
    </source>
</evidence>
<dbReference type="InterPro" id="IPR024320">
    <property type="entry name" value="LPG_synthase_C"/>
</dbReference>
<dbReference type="PANTHER" id="PTHR34697:SF2">
    <property type="entry name" value="PHOSPHATIDYLGLYCEROL LYSYLTRANSFERASE"/>
    <property type="match status" value="1"/>
</dbReference>
<dbReference type="Pfam" id="PF09924">
    <property type="entry name" value="LPG_synthase_C"/>
    <property type="match status" value="1"/>
</dbReference>
<feature type="transmembrane region" description="Helical" evidence="6">
    <location>
        <begin position="217"/>
        <end position="242"/>
    </location>
</feature>
<name>A0ABW5U8D3_9RHOB</name>
<evidence type="ECO:0000256" key="1">
    <source>
        <dbReference type="ARBA" id="ARBA00004651"/>
    </source>
</evidence>
<comment type="caution">
    <text evidence="8">The sequence shown here is derived from an EMBL/GenBank/DDBJ whole genome shotgun (WGS) entry which is preliminary data.</text>
</comment>
<keyword evidence="5 6" id="KW-0472">Membrane</keyword>
<dbReference type="Proteomes" id="UP001597474">
    <property type="component" value="Unassembled WGS sequence"/>
</dbReference>
<keyword evidence="2" id="KW-1003">Cell membrane</keyword>
<organism evidence="8 9">
    <name type="scientific">Sulfitobacter aestuarii</name>
    <dbReference type="NCBI Taxonomy" id="2161676"/>
    <lineage>
        <taxon>Bacteria</taxon>
        <taxon>Pseudomonadati</taxon>
        <taxon>Pseudomonadota</taxon>
        <taxon>Alphaproteobacteria</taxon>
        <taxon>Rhodobacterales</taxon>
        <taxon>Roseobacteraceae</taxon>
        <taxon>Sulfitobacter</taxon>
    </lineage>
</organism>